<gene>
    <name evidence="2" type="ORF">PLOB_00042608</name>
</gene>
<proteinExistence type="predicted"/>
<feature type="compositionally biased region" description="Polar residues" evidence="1">
    <location>
        <begin position="1"/>
        <end position="21"/>
    </location>
</feature>
<comment type="caution">
    <text evidence="2">The sequence shown here is derived from an EMBL/GenBank/DDBJ whole genome shotgun (WGS) entry which is preliminary data.</text>
</comment>
<evidence type="ECO:0000313" key="3">
    <source>
        <dbReference type="Proteomes" id="UP001159405"/>
    </source>
</evidence>
<keyword evidence="3" id="KW-1185">Reference proteome</keyword>
<reference evidence="2 3" key="1">
    <citation type="submission" date="2022-05" db="EMBL/GenBank/DDBJ databases">
        <authorList>
            <consortium name="Genoscope - CEA"/>
            <person name="William W."/>
        </authorList>
    </citation>
    <scope>NUCLEOTIDE SEQUENCE [LARGE SCALE GENOMIC DNA]</scope>
</reference>
<name>A0ABN8N1W2_9CNID</name>
<organism evidence="2 3">
    <name type="scientific">Porites lobata</name>
    <dbReference type="NCBI Taxonomy" id="104759"/>
    <lineage>
        <taxon>Eukaryota</taxon>
        <taxon>Metazoa</taxon>
        <taxon>Cnidaria</taxon>
        <taxon>Anthozoa</taxon>
        <taxon>Hexacorallia</taxon>
        <taxon>Scleractinia</taxon>
        <taxon>Fungiina</taxon>
        <taxon>Poritidae</taxon>
        <taxon>Porites</taxon>
    </lineage>
</organism>
<dbReference type="Proteomes" id="UP001159405">
    <property type="component" value="Unassembled WGS sequence"/>
</dbReference>
<accession>A0ABN8N1W2</accession>
<evidence type="ECO:0000313" key="2">
    <source>
        <dbReference type="EMBL" id="CAH3039291.1"/>
    </source>
</evidence>
<sequence>MSENITKTRTKMNKQQVQQENENIREELESITVVYRGKEHKIEFPNNADAKLICQCIKRETGVRGSFYVHFGEQSNNYLHCSSVTRGNLAKLAGKSLEVRGGNDFNKGGDPIWYYNTQSLKPGVQRKFKEMEIVPFDNPP</sequence>
<evidence type="ECO:0000256" key="1">
    <source>
        <dbReference type="SAM" id="MobiDB-lite"/>
    </source>
</evidence>
<protein>
    <submittedName>
        <fullName evidence="2">Uncharacterized protein</fullName>
    </submittedName>
</protein>
<feature type="region of interest" description="Disordered" evidence="1">
    <location>
        <begin position="1"/>
        <end position="23"/>
    </location>
</feature>
<dbReference type="EMBL" id="CALNXK010000007">
    <property type="protein sequence ID" value="CAH3039291.1"/>
    <property type="molecule type" value="Genomic_DNA"/>
</dbReference>